<dbReference type="STRING" id="1173701.A0A066XJN6"/>
<feature type="compositionally biased region" description="Polar residues" evidence="1">
    <location>
        <begin position="605"/>
        <end position="621"/>
    </location>
</feature>
<feature type="region of interest" description="Disordered" evidence="1">
    <location>
        <begin position="401"/>
        <end position="773"/>
    </location>
</feature>
<feature type="compositionally biased region" description="Polar residues" evidence="1">
    <location>
        <begin position="921"/>
        <end position="934"/>
    </location>
</feature>
<name>A0A066XJN6_COLSU</name>
<feature type="compositionally biased region" description="Basic and acidic residues" evidence="1">
    <location>
        <begin position="176"/>
        <end position="193"/>
    </location>
</feature>
<feature type="compositionally biased region" description="Low complexity" evidence="1">
    <location>
        <begin position="309"/>
        <end position="318"/>
    </location>
</feature>
<feature type="domain" description="Ams2/SPT21 N-terminal" evidence="2">
    <location>
        <begin position="39"/>
        <end position="166"/>
    </location>
</feature>
<feature type="compositionally biased region" description="Polar residues" evidence="1">
    <location>
        <begin position="432"/>
        <end position="450"/>
    </location>
</feature>
<feature type="region of interest" description="Disordered" evidence="1">
    <location>
        <begin position="888"/>
        <end position="1019"/>
    </location>
</feature>
<feature type="compositionally biased region" description="Polar residues" evidence="1">
    <location>
        <begin position="655"/>
        <end position="668"/>
    </location>
</feature>
<dbReference type="Proteomes" id="UP000027238">
    <property type="component" value="Unassembled WGS sequence"/>
</dbReference>
<feature type="compositionally biased region" description="Basic and acidic residues" evidence="1">
    <location>
        <begin position="888"/>
        <end position="898"/>
    </location>
</feature>
<feature type="compositionally biased region" description="Polar residues" evidence="1">
    <location>
        <begin position="208"/>
        <end position="229"/>
    </location>
</feature>
<evidence type="ECO:0000313" key="4">
    <source>
        <dbReference type="Proteomes" id="UP000027238"/>
    </source>
</evidence>
<feature type="compositionally biased region" description="Pro residues" evidence="1">
    <location>
        <begin position="510"/>
        <end position="522"/>
    </location>
</feature>
<feature type="compositionally biased region" description="Basic and acidic residues" evidence="1">
    <location>
        <begin position="942"/>
        <end position="955"/>
    </location>
</feature>
<dbReference type="GO" id="GO:0006357">
    <property type="term" value="P:regulation of transcription by RNA polymerase II"/>
    <property type="evidence" value="ECO:0007669"/>
    <property type="project" value="TreeGrafter"/>
</dbReference>
<organism evidence="3 4">
    <name type="scientific">Colletotrichum sublineola</name>
    <name type="common">Sorghum anthracnose fungus</name>
    <dbReference type="NCBI Taxonomy" id="1173701"/>
    <lineage>
        <taxon>Eukaryota</taxon>
        <taxon>Fungi</taxon>
        <taxon>Dikarya</taxon>
        <taxon>Ascomycota</taxon>
        <taxon>Pezizomycotina</taxon>
        <taxon>Sordariomycetes</taxon>
        <taxon>Hypocreomycetidae</taxon>
        <taxon>Glomerellales</taxon>
        <taxon>Glomerellaceae</taxon>
        <taxon>Colletotrichum</taxon>
        <taxon>Colletotrichum graminicola species complex</taxon>
    </lineage>
</organism>
<sequence>MASPMPSAPMGNWGGSGQARPPPPPPVGSTESDDMGVLIKTMGLKVTYAFADSGESFLARHPELLTVRTVPIDDKLTVGMVDLKMCVQAVVKCSPELLSDVTRDFAVYAYDYSEPDEPLVGQGFLGWIVNNADGKQIIGRATRNPLSVFSNGVKEILEIKLKLKPVAAMVQPQYESESRPDLRHSYQRSESHMSVDIQPTRPAEGGLTPSSHAEWNSFMQSNPQMGTQHHPQRVASPHQPQMHTDFQQQQHFQRGNSFTYSAPSQQPQQIQPQPLQPHPPTQNSDGPNRVAPTPVDTATETQVNPPSRPSSRASNPSSRKSRATGRPRGRPRKQPRAESQGNTSGYEDGTDGDEGPAKKKRATMTQVTSNINAPFGGGPESLRVTASTAGSLRTLRPMGMPVEAPMGSHMQDVPRAPTPVPDRGPMMPQAGKPTNGSKLRRQSTLSQAATPPSQPQFSEPPFALSPSQQDGRSPDSEAVSPMYSEDSPAAIGSSPPVPRNTSFVRSSPPASSPILPPMPMPLPDSGFMSGGVDDLFDAEGVKQQLPKPAAMQPVRRSNSNVTKERRSRSGIPIQVFQLAPQPSGEADAATKSNRQQSAVRPPTSTPSLEPSFPSVSRTVSDSRLAVPSPTQPAEKEPSPQQEELVVAVKPDVEIDSQSAPKVESQQPDDSLDLGLEKLAQAVQSMEPEPALPEPQMAPDAAATFARPSAPPSLSRSTSSGVSLALPSVPASDPIGPIALPALAPPDITSFSETPCPPSDALQPPRSPPQPLRSNKNYVKKQAIREKLLQAIASGQTPMYCSNCGAIETPTWRKIWTQEHEGVPEFTEFSDKPGRITAILVLDRDADEKPTKYQIIKKALSPKEDKSDWKEHMLCNPCGIWLSKWKSHRPQEKWEKDSARLGQQRRPRGTGRAPRPPRAKKSSSANPLNPTSEAYFTTDPIGPDDRGVSPMDESRSRGVSQVSNANDASQRSMSHFSASQPPEYNGSRPTSPGNVSNPGSTHSRGSGTAKSPITIDNADVEDMGATRRLLFPSPRKDGVSKALGEVAVNVVQTAPDSSRTAQVIQNKEIVTRGPGKDAATSNESGMNKENLAAPEDDLEDLFRSPIARPSTPPPKERVPNNGPFKTPTRPTPSHRPITRSVTRSVSRSMRSGDLLRSPAAVRRTPTRTPRSVKGLLRRSPRLHHDEFTQMELALEEYLQTQPLDHQYDSDMLEAMNRALAESINAPGSNFDITNMVLESSCQLEFGDLLGSPSRPTPRSARQQVSDFEDWDTWESNMRRQVKGATVDLGQPVSPGDGVVVVPEPVAVSVQQTEAVEARLELGGEGRASAALPGYLKEGGPSAEVEALAPLYARGGHGGPVIVTVLAVGGSSSSNCATGSGWDESRWRTTRVEKPF</sequence>
<reference evidence="4" key="1">
    <citation type="journal article" date="2014" name="Genome Announc.">
        <title>Draft genome sequence of Colletotrichum sublineola, a destructive pathogen of cultivated sorghum.</title>
        <authorList>
            <person name="Baroncelli R."/>
            <person name="Sanz-Martin J.M."/>
            <person name="Rech G.E."/>
            <person name="Sukno S.A."/>
            <person name="Thon M.R."/>
        </authorList>
    </citation>
    <scope>NUCLEOTIDE SEQUENCE [LARGE SCALE GENOMIC DNA]</scope>
    <source>
        <strain evidence="4">TX430BB</strain>
    </source>
</reference>
<dbReference type="SUPFAM" id="SSF57716">
    <property type="entry name" value="Glucocorticoid receptor-like (DNA-binding domain)"/>
    <property type="match status" value="1"/>
</dbReference>
<dbReference type="PANTHER" id="PTHR39147:SF1">
    <property type="entry name" value="PROTEIN SPT21"/>
    <property type="match status" value="1"/>
</dbReference>
<dbReference type="InterPro" id="IPR013088">
    <property type="entry name" value="Znf_NHR/GATA"/>
</dbReference>
<dbReference type="PANTHER" id="PTHR39147">
    <property type="entry name" value="PROTEIN SPT21"/>
    <property type="match status" value="1"/>
</dbReference>
<dbReference type="HOGENOM" id="CLU_001743_2_0_1"/>
<feature type="region of interest" description="Disordered" evidence="1">
    <location>
        <begin position="1372"/>
        <end position="1394"/>
    </location>
</feature>
<feature type="region of interest" description="Disordered" evidence="1">
    <location>
        <begin position="1066"/>
        <end position="1153"/>
    </location>
</feature>
<dbReference type="eggNOG" id="ENOG502QUGJ">
    <property type="taxonomic scope" value="Eukaryota"/>
</dbReference>
<dbReference type="GO" id="GO:0030466">
    <property type="term" value="P:silent mating-type cassette heterochromatin formation"/>
    <property type="evidence" value="ECO:0007669"/>
    <property type="project" value="TreeGrafter"/>
</dbReference>
<dbReference type="InterPro" id="IPR042403">
    <property type="entry name" value="Spt21/Ams2"/>
</dbReference>
<proteinExistence type="predicted"/>
<dbReference type="InterPro" id="IPR057725">
    <property type="entry name" value="Ams2-SPT21_N"/>
</dbReference>
<feature type="compositionally biased region" description="Polar residues" evidence="1">
    <location>
        <begin position="956"/>
        <end position="1010"/>
    </location>
</feature>
<evidence type="ECO:0000259" key="2">
    <source>
        <dbReference type="Pfam" id="PF25823"/>
    </source>
</evidence>
<feature type="compositionally biased region" description="Polar residues" evidence="1">
    <location>
        <begin position="238"/>
        <end position="262"/>
    </location>
</feature>
<feature type="compositionally biased region" description="Basic and acidic residues" evidence="1">
    <location>
        <begin position="1381"/>
        <end position="1394"/>
    </location>
</feature>
<keyword evidence="4" id="KW-1185">Reference proteome</keyword>
<dbReference type="Pfam" id="PF25823">
    <property type="entry name" value="Ams2-SPT21_N"/>
    <property type="match status" value="1"/>
</dbReference>
<dbReference type="Gene3D" id="3.30.50.10">
    <property type="entry name" value="Erythroid Transcription Factor GATA-1, subunit A"/>
    <property type="match status" value="1"/>
</dbReference>
<feature type="compositionally biased region" description="Basic residues" evidence="1">
    <location>
        <begin position="902"/>
        <end position="920"/>
    </location>
</feature>
<protein>
    <submittedName>
        <fullName evidence="3">Putative GATA transcription factor</fullName>
    </submittedName>
</protein>
<gene>
    <name evidence="3" type="ORF">CSUB01_03984</name>
</gene>
<evidence type="ECO:0000313" key="3">
    <source>
        <dbReference type="EMBL" id="KDN69418.1"/>
    </source>
</evidence>
<feature type="region of interest" description="Disordered" evidence="1">
    <location>
        <begin position="1"/>
        <end position="33"/>
    </location>
</feature>
<dbReference type="OrthoDB" id="3199820at2759"/>
<dbReference type="GO" id="GO:0000183">
    <property type="term" value="P:rDNA heterochromatin formation"/>
    <property type="evidence" value="ECO:0007669"/>
    <property type="project" value="TreeGrafter"/>
</dbReference>
<comment type="caution">
    <text evidence="3">The sequence shown here is derived from an EMBL/GenBank/DDBJ whole genome shotgun (WGS) entry which is preliminary data.</text>
</comment>
<accession>A0A066XJN6</accession>
<feature type="compositionally biased region" description="Low complexity" evidence="1">
    <location>
        <begin position="263"/>
        <end position="273"/>
    </location>
</feature>
<feature type="compositionally biased region" description="Low complexity" evidence="1">
    <location>
        <begin position="732"/>
        <end position="747"/>
    </location>
</feature>
<evidence type="ECO:0000256" key="1">
    <source>
        <dbReference type="SAM" id="MobiDB-lite"/>
    </source>
</evidence>
<dbReference type="EMBL" id="JMSE01000515">
    <property type="protein sequence ID" value="KDN69418.1"/>
    <property type="molecule type" value="Genomic_DNA"/>
</dbReference>
<feature type="compositionally biased region" description="Low complexity" evidence="1">
    <location>
        <begin position="1137"/>
        <end position="1153"/>
    </location>
</feature>
<dbReference type="OMA" id="VMQSEYL"/>
<dbReference type="GO" id="GO:0008270">
    <property type="term" value="F:zinc ion binding"/>
    <property type="evidence" value="ECO:0007669"/>
    <property type="project" value="InterPro"/>
</dbReference>
<feature type="region of interest" description="Disordered" evidence="1">
    <location>
        <begin position="172"/>
        <end position="363"/>
    </location>
</feature>
<feature type="compositionally biased region" description="Low complexity" evidence="1">
    <location>
        <begin position="705"/>
        <end position="725"/>
    </location>
</feature>
<feature type="compositionally biased region" description="Basic residues" evidence="1">
    <location>
        <begin position="319"/>
        <end position="334"/>
    </location>
</feature>